<dbReference type="OrthoDB" id="7777654at2759"/>
<organism evidence="1 2">
    <name type="scientific">Tolypocladium ophioglossoides (strain CBS 100239)</name>
    <name type="common">Snaketongue truffleclub</name>
    <name type="synonym">Elaphocordyceps ophioglossoides</name>
    <dbReference type="NCBI Taxonomy" id="1163406"/>
    <lineage>
        <taxon>Eukaryota</taxon>
        <taxon>Fungi</taxon>
        <taxon>Dikarya</taxon>
        <taxon>Ascomycota</taxon>
        <taxon>Pezizomycotina</taxon>
        <taxon>Sordariomycetes</taxon>
        <taxon>Hypocreomycetidae</taxon>
        <taxon>Hypocreales</taxon>
        <taxon>Ophiocordycipitaceae</taxon>
        <taxon>Tolypocladium</taxon>
    </lineage>
</organism>
<dbReference type="Gene3D" id="3.90.700.10">
    <property type="entry name" value="Succinate dehydrogenase/fumarate reductase flavoprotein, catalytic domain"/>
    <property type="match status" value="1"/>
</dbReference>
<evidence type="ECO:0000313" key="1">
    <source>
        <dbReference type="EMBL" id="KND92088.1"/>
    </source>
</evidence>
<dbReference type="InterPro" id="IPR027477">
    <property type="entry name" value="Succ_DH/fumarate_Rdtase_cat_sf"/>
</dbReference>
<sequence length="160" mass="17998">MERAWPHCIIVDARGCRFMNKARPYTDAGHSQYARNNKVKAIPAWMIMDTNYHNRYTLGNSLFALMKPRKAPSEGTMFAADTVDELARQTEVEPEGLATTVRNYNKMCETVVGVECGKGDNSYDNFFGDPAVGSNPNMGTKRLSTLFKYGLATWEQRVDS</sequence>
<keyword evidence="2" id="KW-1185">Reference proteome</keyword>
<dbReference type="STRING" id="1163406.A0A0L0NDF5"/>
<comment type="caution">
    <text evidence="1">The sequence shown here is derived from an EMBL/GenBank/DDBJ whole genome shotgun (WGS) entry which is preliminary data.</text>
</comment>
<dbReference type="SUPFAM" id="SSF56425">
    <property type="entry name" value="Succinate dehydrogenase/fumarate reductase flavoprotein, catalytic domain"/>
    <property type="match status" value="1"/>
</dbReference>
<dbReference type="AlphaFoldDB" id="A0A0L0NDF5"/>
<dbReference type="Proteomes" id="UP000036947">
    <property type="component" value="Unassembled WGS sequence"/>
</dbReference>
<reference evidence="1 2" key="1">
    <citation type="journal article" date="2015" name="BMC Genomics">
        <title>The genome of the truffle-parasite Tolypocladium ophioglossoides and the evolution of antifungal peptaibiotics.</title>
        <authorList>
            <person name="Quandt C.A."/>
            <person name="Bushley K.E."/>
            <person name="Spatafora J.W."/>
        </authorList>
    </citation>
    <scope>NUCLEOTIDE SEQUENCE [LARGE SCALE GENOMIC DNA]</scope>
    <source>
        <strain evidence="1 2">CBS 100239</strain>
    </source>
</reference>
<protein>
    <submittedName>
        <fullName evidence="1">3-oxosteroid 1-dehydrogenase</fullName>
    </submittedName>
</protein>
<gene>
    <name evidence="1" type="ORF">TOPH_03425</name>
</gene>
<accession>A0A0L0NDF5</accession>
<name>A0A0L0NDF5_TOLOC</name>
<proteinExistence type="predicted"/>
<dbReference type="EMBL" id="LFRF01000007">
    <property type="protein sequence ID" value="KND92088.1"/>
    <property type="molecule type" value="Genomic_DNA"/>
</dbReference>
<evidence type="ECO:0000313" key="2">
    <source>
        <dbReference type="Proteomes" id="UP000036947"/>
    </source>
</evidence>